<evidence type="ECO:0000256" key="5">
    <source>
        <dbReference type="ARBA" id="ARBA00022989"/>
    </source>
</evidence>
<dbReference type="GO" id="GO:0044874">
    <property type="term" value="P:lipoprotein localization to outer membrane"/>
    <property type="evidence" value="ECO:0007669"/>
    <property type="project" value="TreeGrafter"/>
</dbReference>
<evidence type="ECO:0000256" key="6">
    <source>
        <dbReference type="ARBA" id="ARBA00023136"/>
    </source>
</evidence>
<keyword evidence="5 7" id="KW-1133">Transmembrane helix</keyword>
<reference evidence="10" key="1">
    <citation type="submission" date="2020-01" db="EMBL/GenBank/DDBJ databases">
        <authorList>
            <person name="Meier V. D."/>
            <person name="Meier V D."/>
        </authorList>
    </citation>
    <scope>NUCLEOTIDE SEQUENCE</scope>
    <source>
        <strain evidence="10">HLG_WM_MAG_10</strain>
    </source>
</reference>
<gene>
    <name evidence="10" type="ORF">HELGO_WM25969</name>
</gene>
<evidence type="ECO:0000256" key="4">
    <source>
        <dbReference type="ARBA" id="ARBA00022692"/>
    </source>
</evidence>
<feature type="transmembrane region" description="Helical" evidence="7">
    <location>
        <begin position="268"/>
        <end position="289"/>
    </location>
</feature>
<accession>A0A6S6U646</accession>
<evidence type="ECO:0000259" key="8">
    <source>
        <dbReference type="Pfam" id="PF02687"/>
    </source>
</evidence>
<dbReference type="Pfam" id="PF02687">
    <property type="entry name" value="FtsX"/>
    <property type="match status" value="1"/>
</dbReference>
<dbReference type="InterPro" id="IPR003838">
    <property type="entry name" value="ABC3_permease_C"/>
</dbReference>
<dbReference type="EMBL" id="CACVAQ010000525">
    <property type="protein sequence ID" value="CAA6829905.1"/>
    <property type="molecule type" value="Genomic_DNA"/>
</dbReference>
<evidence type="ECO:0000256" key="1">
    <source>
        <dbReference type="ARBA" id="ARBA00004651"/>
    </source>
</evidence>
<protein>
    <recommendedName>
        <fullName evidence="11">ABC transporter permease</fullName>
    </recommendedName>
</protein>
<feature type="domain" description="ABC3 transporter permease C-terminal" evidence="8">
    <location>
        <begin position="269"/>
        <end position="400"/>
    </location>
</feature>
<evidence type="ECO:0000256" key="2">
    <source>
        <dbReference type="ARBA" id="ARBA00005236"/>
    </source>
</evidence>
<evidence type="ECO:0000256" key="3">
    <source>
        <dbReference type="ARBA" id="ARBA00022475"/>
    </source>
</evidence>
<organism evidence="10">
    <name type="scientific">uncultured Aureispira sp</name>
    <dbReference type="NCBI Taxonomy" id="1331704"/>
    <lineage>
        <taxon>Bacteria</taxon>
        <taxon>Pseudomonadati</taxon>
        <taxon>Bacteroidota</taxon>
        <taxon>Saprospiria</taxon>
        <taxon>Saprospirales</taxon>
        <taxon>Saprospiraceae</taxon>
        <taxon>Aureispira</taxon>
        <taxon>environmental samples</taxon>
    </lineage>
</organism>
<evidence type="ECO:0000313" key="10">
    <source>
        <dbReference type="EMBL" id="CAA6829905.1"/>
    </source>
</evidence>
<evidence type="ECO:0008006" key="11">
    <source>
        <dbReference type="Google" id="ProtNLM"/>
    </source>
</evidence>
<proteinExistence type="inferred from homology"/>
<comment type="subcellular location">
    <subcellularLocation>
        <location evidence="1">Cell membrane</location>
        <topology evidence="1">Multi-pass membrane protein</topology>
    </subcellularLocation>
</comment>
<dbReference type="AlphaFoldDB" id="A0A6S6U646"/>
<keyword evidence="3" id="KW-1003">Cell membrane</keyword>
<dbReference type="InterPro" id="IPR051447">
    <property type="entry name" value="Lipoprotein-release_system"/>
</dbReference>
<evidence type="ECO:0000256" key="7">
    <source>
        <dbReference type="SAM" id="Phobius"/>
    </source>
</evidence>
<evidence type="ECO:0000259" key="9">
    <source>
        <dbReference type="Pfam" id="PF12704"/>
    </source>
</evidence>
<feature type="transmembrane region" description="Helical" evidence="7">
    <location>
        <begin position="373"/>
        <end position="396"/>
    </location>
</feature>
<dbReference type="InterPro" id="IPR025857">
    <property type="entry name" value="MacB_PCD"/>
</dbReference>
<name>A0A6S6U646_9BACT</name>
<keyword evidence="4 7" id="KW-0812">Transmembrane</keyword>
<dbReference type="PANTHER" id="PTHR30489">
    <property type="entry name" value="LIPOPROTEIN-RELEASING SYSTEM TRANSMEMBRANE PROTEIN LOLE"/>
    <property type="match status" value="1"/>
</dbReference>
<comment type="similarity">
    <text evidence="2">Belongs to the ABC-4 integral membrane protein family. LolC/E subfamily.</text>
</comment>
<keyword evidence="6 7" id="KW-0472">Membrane</keyword>
<sequence length="406" mass="45372">MILKIAWRNIWRNKRRTAITATSIFFAVFFSVFMGAINRGMFDKMIDDSVNFYTGYGQVTQKGYWEERFLENSFKLSPELETSLKASPGVEDIVPRLESYALASYEKITKSALVVGIDPEKEAALTGLNERMLSGTYLNKDEDAVVIGEGLAAKMKLEIGDTIVLLSQGYRGVNAAGKYPVKGIISFGAPDMSAKMIYMPLKTAQWFYGASDLLTTVVLDVPNKSAAQLAVHNLSASLDTANTYDVLGWQEMMPELMEMKAMKESSNVITVFILYFIVSFGILGVILMMTKERQREFGVLLSIGMKRSQLGLILWIETIFLGLIGAIVGIAISYALMYYFYLNPIPLTGDMAKTYADFGIEAKLCVSVDWDIFYTQGLVVMFITTILALYPCIQIWKMKPVEAMRA</sequence>
<dbReference type="GO" id="GO:0098797">
    <property type="term" value="C:plasma membrane protein complex"/>
    <property type="evidence" value="ECO:0007669"/>
    <property type="project" value="TreeGrafter"/>
</dbReference>
<feature type="domain" description="MacB-like periplasmic core" evidence="9">
    <location>
        <begin position="17"/>
        <end position="224"/>
    </location>
</feature>
<feature type="transmembrane region" description="Helical" evidence="7">
    <location>
        <begin position="310"/>
        <end position="341"/>
    </location>
</feature>
<dbReference type="Pfam" id="PF12704">
    <property type="entry name" value="MacB_PCD"/>
    <property type="match status" value="1"/>
</dbReference>
<dbReference type="PANTHER" id="PTHR30489:SF0">
    <property type="entry name" value="LIPOPROTEIN-RELEASING SYSTEM TRANSMEMBRANE PROTEIN LOLE"/>
    <property type="match status" value="1"/>
</dbReference>